<name>A0A9X2AKW5_9FLAO</name>
<sequence length="156" mass="18396">MKKVFYIIVLFGCFATQSQTKKESLKVYSFKDVEELHQQNPKPMVVFIYTDWCKYCFAMEKTTFNNKDVIKALNDKFYFVKLNAKEKKDILFLNKQFKYKPTGSNTGIHQLAKELALKKGRISYPTTTILNLELQIELQITRYMKSKKLIQILSKI</sequence>
<protein>
    <submittedName>
        <fullName evidence="1">Thioredoxin family protein</fullName>
    </submittedName>
</protein>
<evidence type="ECO:0000313" key="1">
    <source>
        <dbReference type="EMBL" id="MCI2228645.1"/>
    </source>
</evidence>
<evidence type="ECO:0000313" key="2">
    <source>
        <dbReference type="Proteomes" id="UP001139369"/>
    </source>
</evidence>
<dbReference type="Pfam" id="PF13899">
    <property type="entry name" value="Thioredoxin_7"/>
    <property type="match status" value="1"/>
</dbReference>
<keyword evidence="2" id="KW-1185">Reference proteome</keyword>
<dbReference type="SUPFAM" id="SSF52833">
    <property type="entry name" value="Thioredoxin-like"/>
    <property type="match status" value="1"/>
</dbReference>
<dbReference type="RefSeq" id="WP_242177769.1">
    <property type="nucleotide sequence ID" value="NZ_JAKQYM010000003.1"/>
</dbReference>
<dbReference type="InterPro" id="IPR036249">
    <property type="entry name" value="Thioredoxin-like_sf"/>
</dbReference>
<organism evidence="1 2">
    <name type="scientific">Polaribacter marinus</name>
    <dbReference type="NCBI Taxonomy" id="2916838"/>
    <lineage>
        <taxon>Bacteria</taxon>
        <taxon>Pseudomonadati</taxon>
        <taxon>Bacteroidota</taxon>
        <taxon>Flavobacteriia</taxon>
        <taxon>Flavobacteriales</taxon>
        <taxon>Flavobacteriaceae</taxon>
    </lineage>
</organism>
<comment type="caution">
    <text evidence="1">The sequence shown here is derived from an EMBL/GenBank/DDBJ whole genome shotgun (WGS) entry which is preliminary data.</text>
</comment>
<dbReference type="Proteomes" id="UP001139369">
    <property type="component" value="Unassembled WGS sequence"/>
</dbReference>
<proteinExistence type="predicted"/>
<accession>A0A9X2AKW5</accession>
<dbReference type="Gene3D" id="3.40.30.10">
    <property type="entry name" value="Glutaredoxin"/>
    <property type="match status" value="1"/>
</dbReference>
<dbReference type="EMBL" id="JAKQYM010000003">
    <property type="protein sequence ID" value="MCI2228645.1"/>
    <property type="molecule type" value="Genomic_DNA"/>
</dbReference>
<gene>
    <name evidence="1" type="ORF">MC378_05655</name>
</gene>
<reference evidence="1" key="1">
    <citation type="submission" date="2022-02" db="EMBL/GenBank/DDBJ databases">
        <title>Polaribacter sp. MSW13, isolated from seawater.</title>
        <authorList>
            <person name="Kristyanto S."/>
            <person name="Jung J."/>
            <person name="Jeon C.O."/>
        </authorList>
    </citation>
    <scope>NUCLEOTIDE SEQUENCE</scope>
    <source>
        <strain evidence="1">MSW13</strain>
    </source>
</reference>
<dbReference type="AlphaFoldDB" id="A0A9X2AKW5"/>